<dbReference type="Gene3D" id="2.30.30.850">
    <property type="match status" value="1"/>
</dbReference>
<keyword evidence="2" id="KW-0548">Nucleotidyltransferase</keyword>
<name>A0AA40ICZ8_CNENI</name>
<dbReference type="Proteomes" id="UP001177744">
    <property type="component" value="Unassembled WGS sequence"/>
</dbReference>
<dbReference type="AlphaFoldDB" id="A0AA40ICZ8"/>
<reference evidence="7" key="1">
    <citation type="submission" date="2023-06" db="EMBL/GenBank/DDBJ databases">
        <title>Reference genome for the Northern bat (Eptesicus nilssonii), a most northern bat species.</title>
        <authorList>
            <person name="Laine V.N."/>
            <person name="Pulliainen A.T."/>
            <person name="Lilley T.M."/>
        </authorList>
    </citation>
    <scope>NUCLEOTIDE SEQUENCE</scope>
    <source>
        <strain evidence="7">BLF_Eptnil</strain>
        <tissue evidence="7">Kidney</tissue>
    </source>
</reference>
<evidence type="ECO:0000256" key="3">
    <source>
        <dbReference type="ARBA" id="ARBA00022722"/>
    </source>
</evidence>
<evidence type="ECO:0000256" key="2">
    <source>
        <dbReference type="ARBA" id="ARBA00022695"/>
    </source>
</evidence>
<dbReference type="Pfam" id="PF18697">
    <property type="entry name" value="MLVIN_C"/>
    <property type="match status" value="1"/>
</dbReference>
<dbReference type="GO" id="GO:0016787">
    <property type="term" value="F:hydrolase activity"/>
    <property type="evidence" value="ECO:0007669"/>
    <property type="project" value="UniProtKB-KW"/>
</dbReference>
<evidence type="ECO:0000256" key="1">
    <source>
        <dbReference type="ARBA" id="ARBA00022679"/>
    </source>
</evidence>
<dbReference type="InterPro" id="IPR040643">
    <property type="entry name" value="MLVIN_C"/>
</dbReference>
<keyword evidence="8" id="KW-1185">Reference proteome</keyword>
<proteinExistence type="predicted"/>
<evidence type="ECO:0000313" key="8">
    <source>
        <dbReference type="Proteomes" id="UP001177744"/>
    </source>
</evidence>
<accession>A0AA40ICZ8</accession>
<dbReference type="GO" id="GO:0016779">
    <property type="term" value="F:nucleotidyltransferase activity"/>
    <property type="evidence" value="ECO:0007669"/>
    <property type="project" value="UniProtKB-KW"/>
</dbReference>
<protein>
    <recommendedName>
        <fullName evidence="6">Murine leukemia virus integrase C-terminal domain-containing protein</fullName>
    </recommendedName>
</protein>
<dbReference type="GO" id="GO:0004519">
    <property type="term" value="F:endonuclease activity"/>
    <property type="evidence" value="ECO:0007669"/>
    <property type="project" value="UniProtKB-KW"/>
</dbReference>
<keyword evidence="5" id="KW-0378">Hydrolase</keyword>
<evidence type="ECO:0000259" key="6">
    <source>
        <dbReference type="Pfam" id="PF18697"/>
    </source>
</evidence>
<evidence type="ECO:0000256" key="5">
    <source>
        <dbReference type="ARBA" id="ARBA00022801"/>
    </source>
</evidence>
<organism evidence="7 8">
    <name type="scientific">Cnephaeus nilssonii</name>
    <name type="common">Northern bat</name>
    <name type="synonym">Eptesicus nilssonii</name>
    <dbReference type="NCBI Taxonomy" id="3371016"/>
    <lineage>
        <taxon>Eukaryota</taxon>
        <taxon>Metazoa</taxon>
        <taxon>Chordata</taxon>
        <taxon>Craniata</taxon>
        <taxon>Vertebrata</taxon>
        <taxon>Euteleostomi</taxon>
        <taxon>Mammalia</taxon>
        <taxon>Eutheria</taxon>
        <taxon>Laurasiatheria</taxon>
        <taxon>Chiroptera</taxon>
        <taxon>Yangochiroptera</taxon>
        <taxon>Vespertilionidae</taxon>
        <taxon>Cnephaeus</taxon>
    </lineage>
</organism>
<sequence length="155" mass="17100">MSRTLKSTLTKFVLETSENWTNLLLFALLWARCTPYKEGFPLLLVREKLKAGIHNHSLAQVLTGSAGRYTVILSTPTAVEVDGIQTWLHHSQLLHQEMAWILATSGLTCEIPSLGSTQARRRLDACRRGLDFSVDSTDGDCGTWGLANQSEQDGG</sequence>
<gene>
    <name evidence="7" type="ORF">QTO34_000747</name>
</gene>
<evidence type="ECO:0000256" key="4">
    <source>
        <dbReference type="ARBA" id="ARBA00022759"/>
    </source>
</evidence>
<keyword evidence="1" id="KW-0808">Transferase</keyword>
<comment type="caution">
    <text evidence="7">The sequence shown here is derived from an EMBL/GenBank/DDBJ whole genome shotgun (WGS) entry which is preliminary data.</text>
</comment>
<dbReference type="EMBL" id="JAULJE010000001">
    <property type="protein sequence ID" value="KAK1346887.1"/>
    <property type="molecule type" value="Genomic_DNA"/>
</dbReference>
<evidence type="ECO:0000313" key="7">
    <source>
        <dbReference type="EMBL" id="KAK1346887.1"/>
    </source>
</evidence>
<keyword evidence="3" id="KW-0540">Nuclease</keyword>
<keyword evidence="4" id="KW-0255">Endonuclease</keyword>
<feature type="domain" description="Murine leukemia virus integrase C-terminal" evidence="6">
    <location>
        <begin position="67"/>
        <end position="91"/>
    </location>
</feature>